<dbReference type="Proteomes" id="UP001218188">
    <property type="component" value="Unassembled WGS sequence"/>
</dbReference>
<dbReference type="Gene3D" id="1.25.40.10">
    <property type="entry name" value="Tetratricopeptide repeat domain"/>
    <property type="match status" value="2"/>
</dbReference>
<evidence type="ECO:0000313" key="2">
    <source>
        <dbReference type="EMBL" id="KAJ7030283.1"/>
    </source>
</evidence>
<evidence type="ECO:0000259" key="1">
    <source>
        <dbReference type="Pfam" id="PF20703"/>
    </source>
</evidence>
<dbReference type="EMBL" id="JARJCM010000092">
    <property type="protein sequence ID" value="KAJ7030283.1"/>
    <property type="molecule type" value="Genomic_DNA"/>
</dbReference>
<protein>
    <recommendedName>
        <fullName evidence="1">Novel STAND NTPase 1 domain-containing protein</fullName>
    </recommendedName>
</protein>
<organism evidence="2 3">
    <name type="scientific">Mycena alexandri</name>
    <dbReference type="NCBI Taxonomy" id="1745969"/>
    <lineage>
        <taxon>Eukaryota</taxon>
        <taxon>Fungi</taxon>
        <taxon>Dikarya</taxon>
        <taxon>Basidiomycota</taxon>
        <taxon>Agaricomycotina</taxon>
        <taxon>Agaricomycetes</taxon>
        <taxon>Agaricomycetidae</taxon>
        <taxon>Agaricales</taxon>
        <taxon>Marasmiineae</taxon>
        <taxon>Mycenaceae</taxon>
        <taxon>Mycena</taxon>
    </lineage>
</organism>
<dbReference type="InterPro" id="IPR059179">
    <property type="entry name" value="MLKL-like_MCAfunc"/>
</dbReference>
<dbReference type="SUPFAM" id="SSF52540">
    <property type="entry name" value="P-loop containing nucleoside triphosphate hydrolases"/>
    <property type="match status" value="1"/>
</dbReference>
<name>A0AAD6SM66_9AGAR</name>
<dbReference type="PANTHER" id="PTHR47691:SF3">
    <property type="entry name" value="HTH-TYPE TRANSCRIPTIONAL REGULATOR RV0890C-RELATED"/>
    <property type="match status" value="1"/>
</dbReference>
<reference evidence="2" key="1">
    <citation type="submission" date="2023-03" db="EMBL/GenBank/DDBJ databases">
        <title>Massive genome expansion in bonnet fungi (Mycena s.s.) driven by repeated elements and novel gene families across ecological guilds.</title>
        <authorList>
            <consortium name="Lawrence Berkeley National Laboratory"/>
            <person name="Harder C.B."/>
            <person name="Miyauchi S."/>
            <person name="Viragh M."/>
            <person name="Kuo A."/>
            <person name="Thoen E."/>
            <person name="Andreopoulos B."/>
            <person name="Lu D."/>
            <person name="Skrede I."/>
            <person name="Drula E."/>
            <person name="Henrissat B."/>
            <person name="Morin E."/>
            <person name="Kohler A."/>
            <person name="Barry K."/>
            <person name="LaButti K."/>
            <person name="Morin E."/>
            <person name="Salamov A."/>
            <person name="Lipzen A."/>
            <person name="Mereny Z."/>
            <person name="Hegedus B."/>
            <person name="Baldrian P."/>
            <person name="Stursova M."/>
            <person name="Weitz H."/>
            <person name="Taylor A."/>
            <person name="Grigoriev I.V."/>
            <person name="Nagy L.G."/>
            <person name="Martin F."/>
            <person name="Kauserud H."/>
        </authorList>
    </citation>
    <scope>NUCLEOTIDE SEQUENCE</scope>
    <source>
        <strain evidence="2">CBHHK200</strain>
    </source>
</reference>
<dbReference type="CDD" id="cd21037">
    <property type="entry name" value="MLKL_NTD"/>
    <property type="match status" value="1"/>
</dbReference>
<dbReference type="AlphaFoldDB" id="A0AAD6SM66"/>
<dbReference type="Gene3D" id="1.20.930.20">
    <property type="entry name" value="Adaptor protein Cbl, N-terminal domain"/>
    <property type="match status" value="1"/>
</dbReference>
<gene>
    <name evidence="2" type="ORF">C8F04DRAFT_1367732</name>
</gene>
<dbReference type="InterPro" id="IPR049052">
    <property type="entry name" value="nSTAND1"/>
</dbReference>
<dbReference type="InterPro" id="IPR011990">
    <property type="entry name" value="TPR-like_helical_dom_sf"/>
</dbReference>
<evidence type="ECO:0000313" key="3">
    <source>
        <dbReference type="Proteomes" id="UP001218188"/>
    </source>
</evidence>
<dbReference type="Gene3D" id="3.40.50.300">
    <property type="entry name" value="P-loop containing nucleotide triphosphate hydrolases"/>
    <property type="match status" value="1"/>
</dbReference>
<dbReference type="Pfam" id="PF20703">
    <property type="entry name" value="nSTAND1"/>
    <property type="match status" value="1"/>
</dbReference>
<dbReference type="PANTHER" id="PTHR47691">
    <property type="entry name" value="REGULATOR-RELATED"/>
    <property type="match status" value="1"/>
</dbReference>
<proteinExistence type="predicted"/>
<comment type="caution">
    <text evidence="2">The sequence shown here is derived from an EMBL/GenBank/DDBJ whole genome shotgun (WGS) entry which is preliminary data.</text>
</comment>
<accession>A0AAD6SM66</accession>
<sequence length="1084" mass="121870">MSTHTNIHQVQLDDTRTSLTIFATTLQILASNLCLPYLEPISNTIQSVASMVETIKQNKKHCLKLMDHSQQLVMRIIALYLEADGGMELPASTLNHIGMFTETLHKVHVFVEAQQTSSKVKAFFRQNEMSALLKGCLAGLQQGLDFFKVRTKMDSITSMQEEAHRAHQEILDMIEALSDGTSTNGASLKTGLYSGSHNRLRIYVSSSSNSISMLPTEPQIFHGRESELADILKLFNQGTPKIVILGAGGMGKTSLARTLLHHPNITARYQQYRYFVACDSITTKVELAGAIGAHMGLRPGKDLSRGVIQHLSSRPTCLLILDNLETVWEPSTSRKETEEFLSLLTDVVGLALLITMRGAERPSKVQWTRPFLPPLQPLAQVAARDVFLDIADDWHAMEEVDQVLALTDNVPLVISLLAHLADTEGCSEILSRWETEKTSIISDGYDRRSNLQISIALSLSSPRVTSVPHSQELLSLLSMLPDGLSDEELKESKFPIPDILGSKAALLRTALAYSDDNKRLKVLVPIREYMQNLQPPTDQMIRPLFQHLQKTLEMYANHHGHPSGAMLHDKVVENYTNIQNILQIVLNLGHPDLTSGIHCISRLNIFSIITGRGMIPLLRDLTTTSLSQLRDHELRACLLLELLRWRESWSSFSPETLIDEAMKHFKHFDNSSMTCDFYTARGVYYFQHTRDTPAAMGSFQNALTLAKSTGDPSRQCEALFHLAHAQWYLGNYTGAKAHAHELRRLASTIGDLHREARGLSIEGACWKALGNYRQCTSLIERSRSLLDLCGLTRSATGLNLMNMQVEVHKLKSEYADAQNLNTLMVQYVEEAEPHFYAGFLMNMAEIEVYMNAPRVEVQQKIDKSRSIFAMVGDARLMNACNYIQADLNLREGDKSSLLFCECLRAAWGRDWEIASFCLERLADSSRWQGAHCPFWSIVYLTHSLKSKDKLGIYKALQLIGDSFLEDDDQVTAISLFNLALEGFTSMNVHHSRAECMIRLGDIWRKDGDLLKALELWEMARPLFERSSQGRRVEAVDQRLDKVSEDEKEQHRDNLARLAHLGDLNVPSGNMEEIDSDLSEIDELS</sequence>
<feature type="domain" description="Novel STAND NTPase 1" evidence="1">
    <location>
        <begin position="217"/>
        <end position="357"/>
    </location>
</feature>
<keyword evidence="3" id="KW-1185">Reference proteome</keyword>
<dbReference type="InterPro" id="IPR027417">
    <property type="entry name" value="P-loop_NTPase"/>
</dbReference>
<dbReference type="InterPro" id="IPR036537">
    <property type="entry name" value="Adaptor_Cbl_N_dom_sf"/>
</dbReference>
<dbReference type="SUPFAM" id="SSF48452">
    <property type="entry name" value="TPR-like"/>
    <property type="match status" value="2"/>
</dbReference>
<dbReference type="GO" id="GO:0007166">
    <property type="term" value="P:cell surface receptor signaling pathway"/>
    <property type="evidence" value="ECO:0007669"/>
    <property type="project" value="InterPro"/>
</dbReference>